<protein>
    <submittedName>
        <fullName evidence="2">Alpha/beta hydrolase</fullName>
    </submittedName>
</protein>
<dbReference type="Proteomes" id="UP000281128">
    <property type="component" value="Unassembled WGS sequence"/>
</dbReference>
<dbReference type="InterPro" id="IPR000073">
    <property type="entry name" value="AB_hydrolase_1"/>
</dbReference>
<dbReference type="RefSeq" id="WP_121167239.1">
    <property type="nucleotide sequence ID" value="NZ_RAPE01000003.1"/>
</dbReference>
<sequence>MEWLAGLLAALALAPFAREALRRPVAARRRAGHSASVAKLPQGVTHYRWRGPEDGAVAVCVHGLTTPGIVWDRIADALAARGYRVLTYDLFGRGLSDRVRGEQDAAFFTRQLADLLDALGVGDDITLFGYSMGGAIAPAFAAAHPEKLRQLVLIAPAGLGHDLGPASRLIANSGLLGNWLMLTVYARSFRRACEAERGLPALAPGVVDAQVGQLRDRGFLPAVLASLRGVLDEPLDDAHRAVAVAGIPVLAIWGETDEVIPIAGKERLAALNSGAVSTVIEGAGHTLPYTHDAAVIAAVDAHLPHASPRT</sequence>
<dbReference type="InterPro" id="IPR050266">
    <property type="entry name" value="AB_hydrolase_sf"/>
</dbReference>
<evidence type="ECO:0000313" key="3">
    <source>
        <dbReference type="Proteomes" id="UP000281128"/>
    </source>
</evidence>
<evidence type="ECO:0000259" key="1">
    <source>
        <dbReference type="Pfam" id="PF00561"/>
    </source>
</evidence>
<proteinExistence type="predicted"/>
<dbReference type="PANTHER" id="PTHR43798">
    <property type="entry name" value="MONOACYLGLYCEROL LIPASE"/>
    <property type="match status" value="1"/>
</dbReference>
<dbReference type="Gene3D" id="3.40.50.1820">
    <property type="entry name" value="alpha/beta hydrolase"/>
    <property type="match status" value="1"/>
</dbReference>
<dbReference type="GO" id="GO:0016020">
    <property type="term" value="C:membrane"/>
    <property type="evidence" value="ECO:0007669"/>
    <property type="project" value="TreeGrafter"/>
</dbReference>
<dbReference type="GO" id="GO:0016787">
    <property type="term" value="F:hydrolase activity"/>
    <property type="evidence" value="ECO:0007669"/>
    <property type="project" value="UniProtKB-KW"/>
</dbReference>
<accession>A0A3A8AS18</accession>
<organism evidence="2 3">
    <name type="scientific">Roseovarius spongiae</name>
    <dbReference type="NCBI Taxonomy" id="2320272"/>
    <lineage>
        <taxon>Bacteria</taxon>
        <taxon>Pseudomonadati</taxon>
        <taxon>Pseudomonadota</taxon>
        <taxon>Alphaproteobacteria</taxon>
        <taxon>Rhodobacterales</taxon>
        <taxon>Roseobacteraceae</taxon>
        <taxon>Roseovarius</taxon>
    </lineage>
</organism>
<keyword evidence="3" id="KW-1185">Reference proteome</keyword>
<evidence type="ECO:0000313" key="2">
    <source>
        <dbReference type="EMBL" id="RKF13912.1"/>
    </source>
</evidence>
<gene>
    <name evidence="2" type="ORF">D6850_12020</name>
</gene>
<dbReference type="AlphaFoldDB" id="A0A3A8AS18"/>
<dbReference type="EMBL" id="RAPE01000003">
    <property type="protein sequence ID" value="RKF13912.1"/>
    <property type="molecule type" value="Genomic_DNA"/>
</dbReference>
<dbReference type="SUPFAM" id="SSF53474">
    <property type="entry name" value="alpha/beta-Hydrolases"/>
    <property type="match status" value="1"/>
</dbReference>
<dbReference type="PRINTS" id="PR00111">
    <property type="entry name" value="ABHYDROLASE"/>
</dbReference>
<keyword evidence="2" id="KW-0378">Hydrolase</keyword>
<dbReference type="InterPro" id="IPR029058">
    <property type="entry name" value="AB_hydrolase_fold"/>
</dbReference>
<comment type="caution">
    <text evidence="2">The sequence shown here is derived from an EMBL/GenBank/DDBJ whole genome shotgun (WGS) entry which is preliminary data.</text>
</comment>
<name>A0A3A8AS18_9RHOB</name>
<dbReference type="OrthoDB" id="7267294at2"/>
<reference evidence="2 3" key="1">
    <citation type="submission" date="2018-09" db="EMBL/GenBank/DDBJ databases">
        <title>Roseovarius spongiae sp. nov., isolated from a marine sponge.</title>
        <authorList>
            <person name="Zhuang L."/>
            <person name="Luo L."/>
        </authorList>
    </citation>
    <scope>NUCLEOTIDE SEQUENCE [LARGE SCALE GENOMIC DNA]</scope>
    <source>
        <strain evidence="2 3">HN-E21</strain>
    </source>
</reference>
<dbReference type="PANTHER" id="PTHR43798:SF33">
    <property type="entry name" value="HYDROLASE, PUTATIVE (AFU_ORTHOLOGUE AFUA_2G14860)-RELATED"/>
    <property type="match status" value="1"/>
</dbReference>
<dbReference type="Pfam" id="PF00561">
    <property type="entry name" value="Abhydrolase_1"/>
    <property type="match status" value="1"/>
</dbReference>
<feature type="domain" description="AB hydrolase-1" evidence="1">
    <location>
        <begin position="59"/>
        <end position="291"/>
    </location>
</feature>